<proteinExistence type="predicted"/>
<feature type="region of interest" description="Disordered" evidence="1">
    <location>
        <begin position="127"/>
        <end position="155"/>
    </location>
</feature>
<feature type="transmembrane region" description="Helical" evidence="2">
    <location>
        <begin position="364"/>
        <end position="382"/>
    </location>
</feature>
<dbReference type="OrthoDB" id="385122at2759"/>
<feature type="compositionally biased region" description="Basic and acidic residues" evidence="1">
    <location>
        <begin position="146"/>
        <end position="155"/>
    </location>
</feature>
<protein>
    <recommendedName>
        <fullName evidence="5">Pv-fam-d protein</fullName>
    </recommendedName>
</protein>
<keyword evidence="2" id="KW-0812">Transmembrane</keyword>
<sequence>MKGSNYRISYMKVITYSLLLWSSQYAHKSPNTLCNQSCYKRSNRLLSQSTNYTGIDETPVRYEFGDYDQDDAFYNMSRRMNSAVKDDHFERKFQALCSEDNLQRNFHSMIHDDNIKKRFSAIMREEGYPRTSGNSNRNNVYYETEPDTRGGKHCDDCSRGRSGGYDDYKKESGRKGDLDVLKYHTHSGGKGYSSGGDYYMDSGHASRDQSTVMWRPDVSEFLSNDFDRHAHQCQHKVQTNKIPNDFNTCDVTLNTHMPLPHSNRPMEEHEIKHILQKKKLNKSTPQSMLEDFIKFVKKSDAMYETEILKIMTDSTGAYDGQQIEQKKNKGLIRMLKDKLIIISPVISISFFLAVFALFNIIPGVIVTSIILLATISYVWYKYKKCKRINKMYGIYDEQKLMRHSAQRKMEALKYSRYIS</sequence>
<comment type="caution">
    <text evidence="3">The sequence shown here is derived from an EMBL/GenBank/DDBJ whole genome shotgun (WGS) entry which is preliminary data.</text>
</comment>
<dbReference type="VEuPathDB" id="PlasmoDB:PKNOH_S140291300"/>
<keyword evidence="2" id="KW-0472">Membrane</keyword>
<dbReference type="VEuPathDB" id="PlasmoDB:PKA1H_140078800"/>
<feature type="compositionally biased region" description="Polar residues" evidence="1">
    <location>
        <begin position="131"/>
        <end position="141"/>
    </location>
</feature>
<dbReference type="EMBL" id="NETL01000028">
    <property type="protein sequence ID" value="OTN63660.1"/>
    <property type="molecule type" value="Genomic_DNA"/>
</dbReference>
<name>A0A1Y3DHV4_PLAKN</name>
<evidence type="ECO:0000313" key="3">
    <source>
        <dbReference type="EMBL" id="OTN63660.1"/>
    </source>
</evidence>
<feature type="transmembrane region" description="Helical" evidence="2">
    <location>
        <begin position="339"/>
        <end position="358"/>
    </location>
</feature>
<evidence type="ECO:0000256" key="1">
    <source>
        <dbReference type="SAM" id="MobiDB-lite"/>
    </source>
</evidence>
<dbReference type="VEuPathDB" id="PlasmoDB:PKNH_1472600"/>
<evidence type="ECO:0000313" key="4">
    <source>
        <dbReference type="Proteomes" id="UP000195012"/>
    </source>
</evidence>
<dbReference type="AlphaFoldDB" id="A0A1Y3DHV4"/>
<reference evidence="3 4" key="1">
    <citation type="submission" date="2017-05" db="EMBL/GenBank/DDBJ databases">
        <title>PacBio assembly of a Plasmodium knowlesi genome sequence with Hi-C correction and manual annotation of the SICAvar gene family.</title>
        <authorList>
            <person name="Lapp S.A."/>
            <person name="Geraldo J.A."/>
            <person name="Chien J.-T."/>
            <person name="Ay F."/>
            <person name="Pakala S.B."/>
            <person name="Batugedara G."/>
            <person name="Humphrey J.C."/>
            <person name="Debarry J.D."/>
            <person name="Le Roch K.G."/>
            <person name="Galinski M.R."/>
            <person name="Kissinger J.C."/>
        </authorList>
    </citation>
    <scope>NUCLEOTIDE SEQUENCE [LARGE SCALE GENOMIC DNA]</scope>
    <source>
        <strain evidence="4">Malayan Strain Pk1 (A+)</strain>
    </source>
</reference>
<accession>A0A1Y3DHV4</accession>
<dbReference type="Proteomes" id="UP000195012">
    <property type="component" value="Unassembled WGS sequence"/>
</dbReference>
<organism evidence="3 4">
    <name type="scientific">Plasmodium knowlesi</name>
    <dbReference type="NCBI Taxonomy" id="5850"/>
    <lineage>
        <taxon>Eukaryota</taxon>
        <taxon>Sar</taxon>
        <taxon>Alveolata</taxon>
        <taxon>Apicomplexa</taxon>
        <taxon>Aconoidasida</taxon>
        <taxon>Haemosporida</taxon>
        <taxon>Plasmodiidae</taxon>
        <taxon>Plasmodium</taxon>
        <taxon>Plasmodium (Plasmodium)</taxon>
    </lineage>
</organism>
<evidence type="ECO:0008006" key="5">
    <source>
        <dbReference type="Google" id="ProtNLM"/>
    </source>
</evidence>
<keyword evidence="2" id="KW-1133">Transmembrane helix</keyword>
<evidence type="ECO:0000256" key="2">
    <source>
        <dbReference type="SAM" id="Phobius"/>
    </source>
</evidence>
<gene>
    <name evidence="3" type="ORF">PKNOH_S140291300</name>
</gene>